<name>A0A5J4P044_9TREM</name>
<keyword evidence="4 8" id="KW-0812">Transmembrane</keyword>
<feature type="chain" id="PRO_5023976202" description="Post-GPI attachment to proteins factor 3" evidence="8">
    <location>
        <begin position="20"/>
        <end position="338"/>
    </location>
</feature>
<dbReference type="EMBL" id="QNGE01000345">
    <property type="protein sequence ID" value="KAA3680810.1"/>
    <property type="molecule type" value="Genomic_DNA"/>
</dbReference>
<evidence type="ECO:0000256" key="4">
    <source>
        <dbReference type="ARBA" id="ARBA00022692"/>
    </source>
</evidence>
<dbReference type="GO" id="GO:0000139">
    <property type="term" value="C:Golgi membrane"/>
    <property type="evidence" value="ECO:0007669"/>
    <property type="project" value="UniProtKB-SubCell"/>
</dbReference>
<feature type="signal peptide" evidence="8">
    <location>
        <begin position="1"/>
        <end position="19"/>
    </location>
</feature>
<dbReference type="AlphaFoldDB" id="A0A5J4P044"/>
<organism evidence="9 10">
    <name type="scientific">Paragonimus westermani</name>
    <dbReference type="NCBI Taxonomy" id="34504"/>
    <lineage>
        <taxon>Eukaryota</taxon>
        <taxon>Metazoa</taxon>
        <taxon>Spiralia</taxon>
        <taxon>Lophotrochozoa</taxon>
        <taxon>Platyhelminthes</taxon>
        <taxon>Trematoda</taxon>
        <taxon>Digenea</taxon>
        <taxon>Plagiorchiida</taxon>
        <taxon>Troglotremata</taxon>
        <taxon>Troglotrematidae</taxon>
        <taxon>Paragonimus</taxon>
    </lineage>
</organism>
<keyword evidence="10" id="KW-1185">Reference proteome</keyword>
<evidence type="ECO:0000256" key="3">
    <source>
        <dbReference type="ARBA" id="ARBA00022502"/>
    </source>
</evidence>
<sequence length="338" mass="39407">MSVLLILIIFLCWIDSSRASVGDRSYVFHSCRTQCVHRMCELQDRDVASWDQIHPLILCSLEDTVRWQCDRECAYRCMWKTVEAFQRDNLPVPQFYGKWPFMRILGIQEPASVLFSLVNLLTQTIGLYKLCVTCNISLPMWKYWVLQSLFSMNAWLWSTVFHTVDTPLTEKLDYFGAVAFILASIVTLQGRVVPNWLWLRLMCVVVLLTFFVKHVDYMNTRRFDYDYNMRVAVISGLINCAGWLLWSFGWCNIRQHPHVIYCRLSVLCLLGCITLELCDFAPLAWFLDAHALWHASSWPLTLLWYNCASYSLSPSLLGHLAEASRYHSFVRIHQAVAF</sequence>
<evidence type="ECO:0000313" key="9">
    <source>
        <dbReference type="EMBL" id="KAA3680810.1"/>
    </source>
</evidence>
<evidence type="ECO:0000256" key="1">
    <source>
        <dbReference type="ARBA" id="ARBA00004127"/>
    </source>
</evidence>
<evidence type="ECO:0000256" key="8">
    <source>
        <dbReference type="RuleBase" id="RU365066"/>
    </source>
</evidence>
<evidence type="ECO:0000256" key="5">
    <source>
        <dbReference type="ARBA" id="ARBA00022729"/>
    </source>
</evidence>
<dbReference type="Pfam" id="PF04080">
    <property type="entry name" value="Per1"/>
    <property type="match status" value="1"/>
</dbReference>
<reference evidence="9 10" key="1">
    <citation type="journal article" date="2019" name="Gigascience">
        <title>Whole-genome sequence of the oriental lung fluke Paragonimus westermani.</title>
        <authorList>
            <person name="Oey H."/>
            <person name="Zakrzewski M."/>
            <person name="Narain K."/>
            <person name="Devi K.R."/>
            <person name="Agatsuma T."/>
            <person name="Nawaratna S."/>
            <person name="Gobert G.N."/>
            <person name="Jones M.K."/>
            <person name="Ragan M.A."/>
            <person name="McManus D.P."/>
            <person name="Krause L."/>
        </authorList>
    </citation>
    <scope>NUCLEOTIDE SEQUENCE [LARGE SCALE GENOMIC DNA]</scope>
    <source>
        <strain evidence="9 10">IND2009</strain>
    </source>
</reference>
<feature type="transmembrane region" description="Helical" evidence="8">
    <location>
        <begin position="141"/>
        <end position="160"/>
    </location>
</feature>
<evidence type="ECO:0000256" key="7">
    <source>
        <dbReference type="ARBA" id="ARBA00023136"/>
    </source>
</evidence>
<evidence type="ECO:0000256" key="2">
    <source>
        <dbReference type="ARBA" id="ARBA00006387"/>
    </source>
</evidence>
<proteinExistence type="inferred from homology"/>
<dbReference type="GO" id="GO:0006506">
    <property type="term" value="P:GPI anchor biosynthetic process"/>
    <property type="evidence" value="ECO:0007669"/>
    <property type="project" value="UniProtKB-KW"/>
</dbReference>
<comment type="function">
    <text evidence="8">Involved in the lipid remodeling steps of GPI-anchor maturation.</text>
</comment>
<feature type="transmembrane region" description="Helical" evidence="8">
    <location>
        <begin position="258"/>
        <end position="278"/>
    </location>
</feature>
<evidence type="ECO:0000256" key="6">
    <source>
        <dbReference type="ARBA" id="ARBA00022989"/>
    </source>
</evidence>
<feature type="transmembrane region" description="Helical" evidence="8">
    <location>
        <begin position="172"/>
        <end position="190"/>
    </location>
</feature>
<accession>A0A5J4P044</accession>
<comment type="subcellular location">
    <subcellularLocation>
        <location evidence="1">Endomembrane system</location>
        <topology evidence="1">Multi-pass membrane protein</topology>
    </subcellularLocation>
    <subcellularLocation>
        <location evidence="8">Golgi apparatus membrane</location>
        <topology evidence="8">Multi-pass membrane protein</topology>
    </subcellularLocation>
</comment>
<feature type="transmembrane region" description="Helical" evidence="8">
    <location>
        <begin position="227"/>
        <end position="246"/>
    </location>
</feature>
<keyword evidence="5 8" id="KW-0732">Signal</keyword>
<comment type="similarity">
    <text evidence="2 8">Belongs to the PGAP3 family.</text>
</comment>
<dbReference type="GO" id="GO:0005789">
    <property type="term" value="C:endoplasmic reticulum membrane"/>
    <property type="evidence" value="ECO:0007669"/>
    <property type="project" value="TreeGrafter"/>
</dbReference>
<keyword evidence="6 8" id="KW-1133">Transmembrane helix</keyword>
<feature type="transmembrane region" description="Helical" evidence="8">
    <location>
        <begin position="196"/>
        <end position="215"/>
    </location>
</feature>
<keyword evidence="3 8" id="KW-0337">GPI-anchor biosynthesis</keyword>
<dbReference type="PANTHER" id="PTHR13148">
    <property type="entry name" value="PER1-RELATED"/>
    <property type="match status" value="1"/>
</dbReference>
<dbReference type="InterPro" id="IPR007217">
    <property type="entry name" value="Per1-like"/>
</dbReference>
<protein>
    <recommendedName>
        <fullName evidence="8">Post-GPI attachment to proteins factor 3</fullName>
    </recommendedName>
</protein>
<dbReference type="GO" id="GO:0016788">
    <property type="term" value="F:hydrolase activity, acting on ester bonds"/>
    <property type="evidence" value="ECO:0007669"/>
    <property type="project" value="TreeGrafter"/>
</dbReference>
<gene>
    <name evidence="9" type="ORF">DEA37_0006840</name>
</gene>
<comment type="caution">
    <text evidence="9">The sequence shown here is derived from an EMBL/GenBank/DDBJ whole genome shotgun (WGS) entry which is preliminary data.</text>
</comment>
<dbReference type="Proteomes" id="UP000324629">
    <property type="component" value="Unassembled WGS sequence"/>
</dbReference>
<comment type="caution">
    <text evidence="8">Lacks conserved residue(s) required for the propagation of feature annotation.</text>
</comment>
<evidence type="ECO:0000313" key="10">
    <source>
        <dbReference type="Proteomes" id="UP000324629"/>
    </source>
</evidence>
<keyword evidence="8" id="KW-0333">Golgi apparatus</keyword>
<keyword evidence="7 8" id="KW-0472">Membrane</keyword>
<dbReference type="PANTHER" id="PTHR13148:SF0">
    <property type="entry name" value="POST-GPI ATTACHMENT TO PROTEINS FACTOR 3"/>
    <property type="match status" value="1"/>
</dbReference>